<evidence type="ECO:0000313" key="1">
    <source>
        <dbReference type="EMBL" id="JAE25941.1"/>
    </source>
</evidence>
<proteinExistence type="predicted"/>
<reference evidence="1" key="1">
    <citation type="submission" date="2014-09" db="EMBL/GenBank/DDBJ databases">
        <authorList>
            <person name="Magalhaes I.L.F."/>
            <person name="Oliveira U."/>
            <person name="Santos F.R."/>
            <person name="Vidigal T.H.D.A."/>
            <person name="Brescovit A.D."/>
            <person name="Santos A.J."/>
        </authorList>
    </citation>
    <scope>NUCLEOTIDE SEQUENCE</scope>
    <source>
        <tissue evidence="1">Shoot tissue taken approximately 20 cm above the soil surface</tissue>
    </source>
</reference>
<dbReference type="EMBL" id="GBRH01171955">
    <property type="protein sequence ID" value="JAE25941.1"/>
    <property type="molecule type" value="Transcribed_RNA"/>
</dbReference>
<organism evidence="1">
    <name type="scientific">Arundo donax</name>
    <name type="common">Giant reed</name>
    <name type="synonym">Donax arundinaceus</name>
    <dbReference type="NCBI Taxonomy" id="35708"/>
    <lineage>
        <taxon>Eukaryota</taxon>
        <taxon>Viridiplantae</taxon>
        <taxon>Streptophyta</taxon>
        <taxon>Embryophyta</taxon>
        <taxon>Tracheophyta</taxon>
        <taxon>Spermatophyta</taxon>
        <taxon>Magnoliopsida</taxon>
        <taxon>Liliopsida</taxon>
        <taxon>Poales</taxon>
        <taxon>Poaceae</taxon>
        <taxon>PACMAD clade</taxon>
        <taxon>Arundinoideae</taxon>
        <taxon>Arundineae</taxon>
        <taxon>Arundo</taxon>
    </lineage>
</organism>
<name>A0A0A9GTQ4_ARUDO</name>
<accession>A0A0A9GTQ4</accession>
<sequence length="20" mass="2494">MLTPLNCQRKRFQKLTWSEN</sequence>
<protein>
    <submittedName>
        <fullName evidence="1">Uncharacterized protein</fullName>
    </submittedName>
</protein>
<dbReference type="AlphaFoldDB" id="A0A0A9GTQ4"/>
<reference evidence="1" key="2">
    <citation type="journal article" date="2015" name="Data Brief">
        <title>Shoot transcriptome of the giant reed, Arundo donax.</title>
        <authorList>
            <person name="Barrero R.A."/>
            <person name="Guerrero F.D."/>
            <person name="Moolhuijzen P."/>
            <person name="Goolsby J.A."/>
            <person name="Tidwell J."/>
            <person name="Bellgard S.E."/>
            <person name="Bellgard M.I."/>
        </authorList>
    </citation>
    <scope>NUCLEOTIDE SEQUENCE</scope>
    <source>
        <tissue evidence="1">Shoot tissue taken approximately 20 cm above the soil surface</tissue>
    </source>
</reference>